<accession>A0ABY5P4L7</accession>
<proteinExistence type="inferred from homology"/>
<evidence type="ECO:0000256" key="2">
    <source>
        <dbReference type="ARBA" id="ARBA00011900"/>
    </source>
</evidence>
<dbReference type="PANTHER" id="PTHR30481:SF3">
    <property type="entry name" value="DNA ADENINE METHYLASE"/>
    <property type="match status" value="1"/>
</dbReference>
<evidence type="ECO:0000313" key="7">
    <source>
        <dbReference type="EMBL" id="UUX33550.1"/>
    </source>
</evidence>
<dbReference type="EMBL" id="CP102453">
    <property type="protein sequence ID" value="UUX33550.1"/>
    <property type="molecule type" value="Genomic_DNA"/>
</dbReference>
<reference evidence="7 8" key="1">
    <citation type="submission" date="2022-08" db="EMBL/GenBank/DDBJ databases">
        <title>Aerococcaceae sp. nov isolated from spoiled eye mask.</title>
        <authorList>
            <person name="Zhou G."/>
            <person name="Xie X.-B."/>
            <person name="Shi Q.-S."/>
            <person name="Wang Y.-S."/>
            <person name="Wen X."/>
            <person name="Peng H."/>
            <person name="Yang X.-J."/>
            <person name="Tao H.-B."/>
            <person name="Huang X.-M."/>
        </authorList>
    </citation>
    <scope>NUCLEOTIDE SEQUENCE [LARGE SCALE GENOMIC DNA]</scope>
    <source>
        <strain evidence="8">DM20194951</strain>
    </source>
</reference>
<keyword evidence="8" id="KW-1185">Reference proteome</keyword>
<keyword evidence="5" id="KW-0949">S-adenosyl-L-methionine</keyword>
<keyword evidence="3 7" id="KW-0489">Methyltransferase</keyword>
<dbReference type="InterPro" id="IPR012263">
    <property type="entry name" value="M_m6A_EcoRV"/>
</dbReference>
<dbReference type="Gene3D" id="3.40.50.150">
    <property type="entry name" value="Vaccinia Virus protein VP39"/>
    <property type="match status" value="1"/>
</dbReference>
<dbReference type="Pfam" id="PF02086">
    <property type="entry name" value="MethyltransfD12"/>
    <property type="match status" value="1"/>
</dbReference>
<dbReference type="GO" id="GO:0032259">
    <property type="term" value="P:methylation"/>
    <property type="evidence" value="ECO:0007669"/>
    <property type="project" value="UniProtKB-KW"/>
</dbReference>
<sequence>MAIDAKPFVKWAGGKSKLSSTILDFSSTKLDFDDFDTYMEPFVGGGGMFFAVANQHNFKKKIISDNNLQLINTYKVIKENVNGLITELDKIQNEFNALPSMDDKKEYYLFLRATFNKHLLSDNLVKQSSLLIALNKLGFNGLYRVNGKGEFNVPFGQKKTANLYSKNNLHNVNHILQTTEIYHLDFRDTIEFVDEKTLVYIDSPYRPLPGTQAFKYQKSDFDDNDQIELAEYCQEINHRNGSFILSNSDPIQKDPNDFFFDDLYKDFDIARIDARRSIGATASRRGVVSEILVIGQ</sequence>
<dbReference type="InterPro" id="IPR029063">
    <property type="entry name" value="SAM-dependent_MTases_sf"/>
</dbReference>
<evidence type="ECO:0000256" key="5">
    <source>
        <dbReference type="ARBA" id="ARBA00022691"/>
    </source>
</evidence>
<dbReference type="Proteomes" id="UP001315967">
    <property type="component" value="Chromosome"/>
</dbReference>
<comment type="catalytic activity">
    <reaction evidence="6">
        <text>a 2'-deoxyadenosine in DNA + S-adenosyl-L-methionine = an N(6)-methyl-2'-deoxyadenosine in DNA + S-adenosyl-L-homocysteine + H(+)</text>
        <dbReference type="Rhea" id="RHEA:15197"/>
        <dbReference type="Rhea" id="RHEA-COMP:12418"/>
        <dbReference type="Rhea" id="RHEA-COMP:12419"/>
        <dbReference type="ChEBI" id="CHEBI:15378"/>
        <dbReference type="ChEBI" id="CHEBI:57856"/>
        <dbReference type="ChEBI" id="CHEBI:59789"/>
        <dbReference type="ChEBI" id="CHEBI:90615"/>
        <dbReference type="ChEBI" id="CHEBI:90616"/>
        <dbReference type="EC" id="2.1.1.72"/>
    </reaction>
</comment>
<dbReference type="InterPro" id="IPR023095">
    <property type="entry name" value="Ade_MeTrfase_dom_2"/>
</dbReference>
<gene>
    <name evidence="7" type="ORF">NRE15_11675</name>
</gene>
<dbReference type="RefSeq" id="WP_313793052.1">
    <property type="nucleotide sequence ID" value="NZ_CP102453.1"/>
</dbReference>
<evidence type="ECO:0000313" key="8">
    <source>
        <dbReference type="Proteomes" id="UP001315967"/>
    </source>
</evidence>
<evidence type="ECO:0000256" key="1">
    <source>
        <dbReference type="ARBA" id="ARBA00006594"/>
    </source>
</evidence>
<protein>
    <recommendedName>
        <fullName evidence="2">site-specific DNA-methyltransferase (adenine-specific)</fullName>
        <ecNumber evidence="2">2.1.1.72</ecNumber>
    </recommendedName>
</protein>
<dbReference type="GO" id="GO:0009007">
    <property type="term" value="F:site-specific DNA-methyltransferase (adenine-specific) activity"/>
    <property type="evidence" value="ECO:0007669"/>
    <property type="project" value="UniProtKB-EC"/>
</dbReference>
<dbReference type="EC" id="2.1.1.72" evidence="2"/>
<evidence type="ECO:0000256" key="4">
    <source>
        <dbReference type="ARBA" id="ARBA00022679"/>
    </source>
</evidence>
<dbReference type="PANTHER" id="PTHR30481">
    <property type="entry name" value="DNA ADENINE METHYLASE"/>
    <property type="match status" value="1"/>
</dbReference>
<organism evidence="7 8">
    <name type="scientific">Fundicoccus culcitae</name>
    <dbReference type="NCBI Taxonomy" id="2969821"/>
    <lineage>
        <taxon>Bacteria</taxon>
        <taxon>Bacillati</taxon>
        <taxon>Bacillota</taxon>
        <taxon>Bacilli</taxon>
        <taxon>Lactobacillales</taxon>
        <taxon>Aerococcaceae</taxon>
        <taxon>Fundicoccus</taxon>
    </lineage>
</organism>
<dbReference type="NCBIfam" id="TIGR00571">
    <property type="entry name" value="dam"/>
    <property type="match status" value="1"/>
</dbReference>
<name>A0ABY5P4L7_9LACT</name>
<keyword evidence="4 7" id="KW-0808">Transferase</keyword>
<dbReference type="InterPro" id="IPR012327">
    <property type="entry name" value="MeTrfase_D12"/>
</dbReference>
<dbReference type="PIRSF" id="PIRSF000398">
    <property type="entry name" value="M_m6A_EcoRV"/>
    <property type="match status" value="1"/>
</dbReference>
<dbReference type="SUPFAM" id="SSF53335">
    <property type="entry name" value="S-adenosyl-L-methionine-dependent methyltransferases"/>
    <property type="match status" value="1"/>
</dbReference>
<dbReference type="Gene3D" id="1.10.1020.10">
    <property type="entry name" value="Adenine-specific Methyltransferase, Domain 2"/>
    <property type="match status" value="1"/>
</dbReference>
<evidence type="ECO:0000256" key="6">
    <source>
        <dbReference type="ARBA" id="ARBA00047942"/>
    </source>
</evidence>
<evidence type="ECO:0000256" key="3">
    <source>
        <dbReference type="ARBA" id="ARBA00022603"/>
    </source>
</evidence>
<comment type="similarity">
    <text evidence="1">Belongs to the N(4)/N(6)-methyltransferase family.</text>
</comment>
<dbReference type="PRINTS" id="PR00505">
    <property type="entry name" value="D12N6MTFRASE"/>
</dbReference>